<evidence type="ECO:0000313" key="2">
    <source>
        <dbReference type="Proteomes" id="UP001162156"/>
    </source>
</evidence>
<dbReference type="Proteomes" id="UP001162156">
    <property type="component" value="Unassembled WGS sequence"/>
</dbReference>
<evidence type="ECO:0000313" key="1">
    <source>
        <dbReference type="EMBL" id="KAJ8930394.1"/>
    </source>
</evidence>
<gene>
    <name evidence="1" type="ORF">NQ314_016821</name>
</gene>
<evidence type="ECO:0008006" key="3">
    <source>
        <dbReference type="Google" id="ProtNLM"/>
    </source>
</evidence>
<comment type="caution">
    <text evidence="1">The sequence shown here is derived from an EMBL/GenBank/DDBJ whole genome shotgun (WGS) entry which is preliminary data.</text>
</comment>
<keyword evidence="2" id="KW-1185">Reference proteome</keyword>
<organism evidence="1 2">
    <name type="scientific">Rhamnusium bicolor</name>
    <dbReference type="NCBI Taxonomy" id="1586634"/>
    <lineage>
        <taxon>Eukaryota</taxon>
        <taxon>Metazoa</taxon>
        <taxon>Ecdysozoa</taxon>
        <taxon>Arthropoda</taxon>
        <taxon>Hexapoda</taxon>
        <taxon>Insecta</taxon>
        <taxon>Pterygota</taxon>
        <taxon>Neoptera</taxon>
        <taxon>Endopterygota</taxon>
        <taxon>Coleoptera</taxon>
        <taxon>Polyphaga</taxon>
        <taxon>Cucujiformia</taxon>
        <taxon>Chrysomeloidea</taxon>
        <taxon>Cerambycidae</taxon>
        <taxon>Lepturinae</taxon>
        <taxon>Rhagiini</taxon>
        <taxon>Rhamnusium</taxon>
    </lineage>
</organism>
<proteinExistence type="predicted"/>
<dbReference type="EMBL" id="JANEYF010004681">
    <property type="protein sequence ID" value="KAJ8930394.1"/>
    <property type="molecule type" value="Genomic_DNA"/>
</dbReference>
<sequence>MQNSIKIKNAVLPTGGKLSVLREFLMQEGKREEARSKREFFKSILKIVKSKNNNFFFLG</sequence>
<accession>A0AAV8WVC5</accession>
<dbReference type="AlphaFoldDB" id="A0AAV8WVC5"/>
<protein>
    <recommendedName>
        <fullName evidence="3">Ribosomal protein S16</fullName>
    </recommendedName>
</protein>
<reference evidence="1" key="1">
    <citation type="journal article" date="2023" name="Insect Mol. Biol.">
        <title>Genome sequencing provides insights into the evolution of gene families encoding plant cell wall-degrading enzymes in longhorned beetles.</title>
        <authorList>
            <person name="Shin N.R."/>
            <person name="Okamura Y."/>
            <person name="Kirsch R."/>
            <person name="Pauchet Y."/>
        </authorList>
    </citation>
    <scope>NUCLEOTIDE SEQUENCE</scope>
    <source>
        <strain evidence="1">RBIC_L_NR</strain>
    </source>
</reference>
<name>A0AAV8WVC5_9CUCU</name>